<protein>
    <recommendedName>
        <fullName evidence="3">N-acetyltransferase domain-containing protein</fullName>
    </recommendedName>
</protein>
<dbReference type="OrthoDB" id="5294174at2"/>
<dbReference type="EMBL" id="BJXW01000038">
    <property type="protein sequence ID" value="GEN32352.1"/>
    <property type="molecule type" value="Genomic_DNA"/>
</dbReference>
<comment type="caution">
    <text evidence="1">The sequence shown here is derived from an EMBL/GenBank/DDBJ whole genome shotgun (WGS) entry which is preliminary data.</text>
</comment>
<evidence type="ECO:0008006" key="3">
    <source>
        <dbReference type="Google" id="ProtNLM"/>
    </source>
</evidence>
<proteinExistence type="predicted"/>
<accession>A0A511V574</accession>
<sequence length="90" mass="10969">MILKEEKFNIVSETERLVMRPLREEDYKQWLEGFHNKLPSQNKYDDDKTDMSEWTQEAFNDVVQKHQELAIKDEVYVFSLFRKGYVKVYC</sequence>
<name>A0A511V574_9BACI</name>
<dbReference type="Gene3D" id="3.40.630.30">
    <property type="match status" value="1"/>
</dbReference>
<organism evidence="1 2">
    <name type="scientific">Cerasibacillus quisquiliarum</name>
    <dbReference type="NCBI Taxonomy" id="227865"/>
    <lineage>
        <taxon>Bacteria</taxon>
        <taxon>Bacillati</taxon>
        <taxon>Bacillota</taxon>
        <taxon>Bacilli</taxon>
        <taxon>Bacillales</taxon>
        <taxon>Bacillaceae</taxon>
        <taxon>Cerasibacillus</taxon>
    </lineage>
</organism>
<keyword evidence="2" id="KW-1185">Reference proteome</keyword>
<dbReference type="Proteomes" id="UP000321491">
    <property type="component" value="Unassembled WGS sequence"/>
</dbReference>
<dbReference type="AlphaFoldDB" id="A0A511V574"/>
<dbReference type="RefSeq" id="WP_146938703.1">
    <property type="nucleotide sequence ID" value="NZ_BJXW01000038.1"/>
</dbReference>
<evidence type="ECO:0000313" key="2">
    <source>
        <dbReference type="Proteomes" id="UP000321491"/>
    </source>
</evidence>
<reference evidence="1 2" key="1">
    <citation type="submission" date="2019-07" db="EMBL/GenBank/DDBJ databases">
        <title>Whole genome shotgun sequence of Cerasibacillus quisquiliarum NBRC 102429.</title>
        <authorList>
            <person name="Hosoyama A."/>
            <person name="Uohara A."/>
            <person name="Ohji S."/>
            <person name="Ichikawa N."/>
        </authorList>
    </citation>
    <scope>NUCLEOTIDE SEQUENCE [LARGE SCALE GENOMIC DNA]</scope>
    <source>
        <strain evidence="1 2">NBRC 102429</strain>
    </source>
</reference>
<evidence type="ECO:0000313" key="1">
    <source>
        <dbReference type="EMBL" id="GEN32352.1"/>
    </source>
</evidence>
<gene>
    <name evidence="1" type="ORF">CQU01_25900</name>
</gene>